<dbReference type="Proteomes" id="UP000027190">
    <property type="component" value="Unassembled WGS sequence"/>
</dbReference>
<dbReference type="UniPathway" id="UPA00056">
    <property type="reaction ID" value="UER00093"/>
</dbReference>
<dbReference type="InterPro" id="IPR018294">
    <property type="entry name" value="ISPD_synthase_CS"/>
</dbReference>
<evidence type="ECO:0000256" key="8">
    <source>
        <dbReference type="ARBA" id="ARBA00022679"/>
    </source>
</evidence>
<dbReference type="CDD" id="cd02516">
    <property type="entry name" value="CDP-ME_synthetase"/>
    <property type="match status" value="1"/>
</dbReference>
<evidence type="ECO:0000256" key="3">
    <source>
        <dbReference type="ARBA" id="ARBA00001968"/>
    </source>
</evidence>
<dbReference type="STRING" id="1280947.HY30_08830"/>
<dbReference type="Pfam" id="PF01128">
    <property type="entry name" value="IspD"/>
    <property type="match status" value="1"/>
</dbReference>
<evidence type="ECO:0000256" key="12">
    <source>
        <dbReference type="ARBA" id="ARBA00023239"/>
    </source>
</evidence>
<dbReference type="CDD" id="cd00554">
    <property type="entry name" value="MECDP_synthase"/>
    <property type="match status" value="1"/>
</dbReference>
<dbReference type="InterPro" id="IPR029044">
    <property type="entry name" value="Nucleotide-diphossugar_trans"/>
</dbReference>
<evidence type="ECO:0000256" key="5">
    <source>
        <dbReference type="ARBA" id="ARBA00004787"/>
    </source>
</evidence>
<comment type="catalytic activity">
    <reaction evidence="1 14">
        <text>4-CDP-2-C-methyl-D-erythritol 2-phosphate = 2-C-methyl-D-erythritol 2,4-cyclic diphosphate + CMP</text>
        <dbReference type="Rhea" id="RHEA:23864"/>
        <dbReference type="ChEBI" id="CHEBI:57919"/>
        <dbReference type="ChEBI" id="CHEBI:58483"/>
        <dbReference type="ChEBI" id="CHEBI:60377"/>
        <dbReference type="EC" id="4.6.1.12"/>
    </reaction>
</comment>
<dbReference type="SUPFAM" id="SSF69765">
    <property type="entry name" value="IpsF-like"/>
    <property type="match status" value="1"/>
</dbReference>
<comment type="pathway">
    <text evidence="5 14">Isoprenoid biosynthesis; isopentenyl diphosphate biosynthesis via DXP pathway; isopentenyl diphosphate from 1-deoxy-D-xylulose 5-phosphate: step 2/6.</text>
</comment>
<feature type="site" description="Transition state stabilizer" evidence="14">
    <location>
        <position position="16"/>
    </location>
</feature>
<dbReference type="Gene3D" id="3.30.1330.50">
    <property type="entry name" value="2-C-methyl-D-erythritol 2,4-cyclodiphosphate synthase"/>
    <property type="match status" value="1"/>
</dbReference>
<dbReference type="NCBIfam" id="NF006899">
    <property type="entry name" value="PRK09382.1"/>
    <property type="match status" value="1"/>
</dbReference>
<keyword evidence="8 14" id="KW-0808">Transferase</keyword>
<dbReference type="eggNOG" id="COG1211">
    <property type="taxonomic scope" value="Bacteria"/>
</dbReference>
<comment type="cofactor">
    <cofactor evidence="3 14">
        <name>a divalent metal cation</name>
        <dbReference type="ChEBI" id="CHEBI:60240"/>
    </cofactor>
</comment>
<dbReference type="GO" id="GO:0008685">
    <property type="term" value="F:2-C-methyl-D-erythritol 2,4-cyclodiphosphate synthase activity"/>
    <property type="evidence" value="ECO:0007669"/>
    <property type="project" value="UniProtKB-UniRule"/>
</dbReference>
<feature type="site" description="Transition state stabilizer" evidence="14">
    <location>
        <position position="352"/>
    </location>
</feature>
<feature type="binding site" evidence="14">
    <location>
        <position position="261"/>
    </location>
    <ligand>
        <name>a divalent metal cation</name>
        <dbReference type="ChEBI" id="CHEBI:60240"/>
    </ligand>
</feature>
<dbReference type="RefSeq" id="WP_034743087.1">
    <property type="nucleotide sequence ID" value="NZ_AWFG01000063.1"/>
</dbReference>
<dbReference type="HAMAP" id="MF_00108">
    <property type="entry name" value="IspD"/>
    <property type="match status" value="1"/>
</dbReference>
<comment type="function">
    <text evidence="14">Bifunctional enzyme that catalyzes the formation of 4-diphosphocytidyl-2-C-methyl-D-erythritol from CTP and 2-C-methyl-D-erythritol 4-phosphate (MEP) (IspD), and catalyzes the conversion of 4-diphosphocytidyl-2-C-methyl-D-erythritol 2-phosphate (CDP-ME2P) to 2-C-methyl-D-erythritol 2,4-cyclodiphosphate (ME-CPP) with a corresponding release of cytidine 5-monophosphate (CMP) (IspF).</text>
</comment>
<dbReference type="GO" id="GO:0016114">
    <property type="term" value="P:terpenoid biosynthetic process"/>
    <property type="evidence" value="ECO:0007669"/>
    <property type="project" value="InterPro"/>
</dbReference>
<feature type="binding site" evidence="14">
    <location>
        <position position="227"/>
    </location>
    <ligand>
        <name>a divalent metal cation</name>
        <dbReference type="ChEBI" id="CHEBI:60240"/>
    </ligand>
</feature>
<comment type="similarity">
    <text evidence="14">In the N-terminal section; belongs to the IspD/TarI cytidylyltransferase family. IspD subfamily.</text>
</comment>
<dbReference type="InterPro" id="IPR001228">
    <property type="entry name" value="IspD"/>
</dbReference>
<sequence>MSQVAAIIVAGGKGIRAGRAGPKQYESLLGRKVLEWSIEAFLQHPDVDHLVVVSGTGQGKFGPFPGTSWVSGGDSRTQSVRNGLAALDLPPETPVLIHDAARPGLSQSMISALIAALETADAVAPALPVPDALKTERNGKLETVPREGLFRVQTPQAFRLGAIRAALDASNGDLVDDLAAMEATGAKVELIPGDERLHKITYPEDFDLVAKLMSPAAAAPRVGKGFDVHAFEPGDHVTLCGVAIPHSAKLKGHSDADAAWHALTDAILGAVALGDIGDHFPPSDERWKNADSAIFLQEAIRLAGAEGYAVSSCDITVICEAPKVKPHREAMRSRTAELMGLPLSAVSVKATTTEGLGFTGRREGIAAEAIAVLVPSNQPR</sequence>
<keyword evidence="12 14" id="KW-0456">Lyase</keyword>
<evidence type="ECO:0000256" key="9">
    <source>
        <dbReference type="ARBA" id="ARBA00022695"/>
    </source>
</evidence>
<proteinExistence type="inferred from homology"/>
<protein>
    <recommendedName>
        <fullName evidence="14">Bifunctional enzyme IspD/IspF</fullName>
    </recommendedName>
    <domain>
        <recommendedName>
            <fullName evidence="14">2-C-methyl-D-erythritol 4-phosphate cytidylyltransferase</fullName>
            <ecNumber evidence="14">2.7.7.60</ecNumber>
        </recommendedName>
        <alternativeName>
            <fullName evidence="14">4-diphosphocytidyl-2C-methyl-D-erythritol synthase</fullName>
        </alternativeName>
        <alternativeName>
            <fullName evidence="14">MEP cytidylyltransferase</fullName>
            <shortName evidence="14">MCT</shortName>
        </alternativeName>
    </domain>
    <domain>
        <recommendedName>
            <fullName evidence="14">2-C-methyl-D-erythritol 2,4-cyclodiphosphate synthase</fullName>
            <shortName evidence="14">MECDP-synthase</shortName>
            <shortName evidence="14">MECPP-synthase</shortName>
            <shortName evidence="14">MECPS</shortName>
            <ecNumber evidence="14">4.6.1.12</ecNumber>
        </recommendedName>
    </domain>
</protein>
<feature type="region of interest" description="2-C-methyl-D-erythritol 4-phosphate cytidylyltransferase" evidence="14">
    <location>
        <begin position="1"/>
        <end position="220"/>
    </location>
</feature>
<feature type="site" description="Transition state stabilizer" evidence="14">
    <location>
        <position position="23"/>
    </location>
</feature>
<evidence type="ECO:0000259" key="15">
    <source>
        <dbReference type="Pfam" id="PF02542"/>
    </source>
</evidence>
<evidence type="ECO:0000256" key="4">
    <source>
        <dbReference type="ARBA" id="ARBA00004709"/>
    </source>
</evidence>
<evidence type="ECO:0000313" key="16">
    <source>
        <dbReference type="EMBL" id="KCZ55257.1"/>
    </source>
</evidence>
<feature type="binding site" evidence="14">
    <location>
        <begin position="275"/>
        <end position="277"/>
    </location>
    <ligand>
        <name>4-CDP-2-C-methyl-D-erythritol 2-phosphate</name>
        <dbReference type="ChEBI" id="CHEBI:57919"/>
    </ligand>
</feature>
<dbReference type="PATRIC" id="fig|1280947.3.peg.3201"/>
<dbReference type="OrthoDB" id="9804336at2"/>
<dbReference type="GO" id="GO:0019288">
    <property type="term" value="P:isopentenyl diphosphate biosynthetic process, methylerythritol 4-phosphate pathway"/>
    <property type="evidence" value="ECO:0007669"/>
    <property type="project" value="UniProtKB-UniRule"/>
</dbReference>
<dbReference type="AlphaFoldDB" id="A0A062UAD3"/>
<dbReference type="Gene3D" id="3.90.550.10">
    <property type="entry name" value="Spore Coat Polysaccharide Biosynthesis Protein SpsA, Chain A"/>
    <property type="match status" value="1"/>
</dbReference>
<evidence type="ECO:0000256" key="14">
    <source>
        <dbReference type="HAMAP-Rule" id="MF_01520"/>
    </source>
</evidence>
<evidence type="ECO:0000256" key="6">
    <source>
        <dbReference type="ARBA" id="ARBA00008480"/>
    </source>
</evidence>
<dbReference type="PANTHER" id="PTHR43181">
    <property type="entry name" value="2-C-METHYL-D-ERYTHRITOL 2,4-CYCLODIPHOSPHATE SYNTHASE, CHLOROPLASTIC"/>
    <property type="match status" value="1"/>
</dbReference>
<dbReference type="EC" id="2.7.7.60" evidence="14"/>
<dbReference type="PANTHER" id="PTHR43181:SF1">
    <property type="entry name" value="2-C-METHYL-D-ERYTHRITOL 2,4-CYCLODIPHOSPHATE SYNTHASE, CHLOROPLASTIC"/>
    <property type="match status" value="1"/>
</dbReference>
<evidence type="ECO:0000256" key="1">
    <source>
        <dbReference type="ARBA" id="ARBA00000200"/>
    </source>
</evidence>
<dbReference type="NCBIfam" id="TIGR00151">
    <property type="entry name" value="ispF"/>
    <property type="match status" value="1"/>
</dbReference>
<comment type="caution">
    <text evidence="16">The sequence shown here is derived from an EMBL/GenBank/DDBJ whole genome shotgun (WGS) entry which is preliminary data.</text>
</comment>
<feature type="binding site" evidence="14">
    <location>
        <begin position="351"/>
        <end position="354"/>
    </location>
    <ligand>
        <name>4-CDP-2-C-methyl-D-erythritol 2-phosphate</name>
        <dbReference type="ChEBI" id="CHEBI:57919"/>
    </ligand>
</feature>
<comment type="pathway">
    <text evidence="4 14">Isoprenoid biosynthesis; isopentenyl diphosphate biosynthesis via DXP pathway; isopentenyl diphosphate from 1-deoxy-D-xylulose 5-phosphate: step 4/6.</text>
</comment>
<keyword evidence="9 14" id="KW-0548">Nucleotidyltransferase</keyword>
<accession>A0A062UAD3</accession>
<comment type="similarity">
    <text evidence="14">In the C-terminal section; belongs to the IspF family.</text>
</comment>
<keyword evidence="13 14" id="KW-0511">Multifunctional enzyme</keyword>
<evidence type="ECO:0000256" key="11">
    <source>
        <dbReference type="ARBA" id="ARBA00023229"/>
    </source>
</evidence>
<comment type="catalytic activity">
    <reaction evidence="2 14">
        <text>2-C-methyl-D-erythritol 4-phosphate + CTP + H(+) = 4-CDP-2-C-methyl-D-erythritol + diphosphate</text>
        <dbReference type="Rhea" id="RHEA:13429"/>
        <dbReference type="ChEBI" id="CHEBI:15378"/>
        <dbReference type="ChEBI" id="CHEBI:33019"/>
        <dbReference type="ChEBI" id="CHEBI:37563"/>
        <dbReference type="ChEBI" id="CHEBI:57823"/>
        <dbReference type="ChEBI" id="CHEBI:58262"/>
        <dbReference type="EC" id="2.7.7.60"/>
    </reaction>
</comment>
<dbReference type="InterPro" id="IPR003526">
    <property type="entry name" value="MECDP_synthase"/>
</dbReference>
<name>A0A062UAD3_9PROT</name>
<reference evidence="16 17" key="1">
    <citation type="journal article" date="2014" name="Antonie Van Leeuwenhoek">
        <title>Hyphomonas beringensis sp. nov. and Hyphomonas chukchiensis sp. nov., isolated from surface seawater of the Bering Sea and Chukchi Sea.</title>
        <authorList>
            <person name="Li C."/>
            <person name="Lai Q."/>
            <person name="Li G."/>
            <person name="Dong C."/>
            <person name="Wang J."/>
            <person name="Liao Y."/>
            <person name="Shao Z."/>
        </authorList>
    </citation>
    <scope>NUCLEOTIDE SEQUENCE [LARGE SCALE GENOMIC DNA]</scope>
    <source>
        <strain evidence="16 17">BH-BN04-4</strain>
    </source>
</reference>
<gene>
    <name evidence="14" type="primary">ispDF</name>
    <name evidence="16" type="ORF">HY30_08830</name>
</gene>
<dbReference type="PROSITE" id="PS01295">
    <property type="entry name" value="ISPD"/>
    <property type="match status" value="1"/>
</dbReference>
<dbReference type="EMBL" id="AWFG01000063">
    <property type="protein sequence ID" value="KCZ55257.1"/>
    <property type="molecule type" value="Genomic_DNA"/>
</dbReference>
<dbReference type="eggNOG" id="COG0245">
    <property type="taxonomic scope" value="Bacteria"/>
</dbReference>
<keyword evidence="17" id="KW-1185">Reference proteome</keyword>
<dbReference type="HAMAP" id="MF_00107">
    <property type="entry name" value="IspF"/>
    <property type="match status" value="1"/>
</dbReference>
<feature type="site" description="Transition state stabilizer" evidence="14">
    <location>
        <position position="253"/>
    </location>
</feature>
<dbReference type="InterPro" id="IPR020555">
    <property type="entry name" value="MECDP_synthase_CS"/>
</dbReference>
<evidence type="ECO:0000256" key="2">
    <source>
        <dbReference type="ARBA" id="ARBA00001282"/>
    </source>
</evidence>
<dbReference type="InterPro" id="IPR036571">
    <property type="entry name" value="MECDP_synthase_sf"/>
</dbReference>
<dbReference type="SUPFAM" id="SSF53448">
    <property type="entry name" value="Nucleotide-diphospho-sugar transferases"/>
    <property type="match status" value="1"/>
</dbReference>
<keyword evidence="10 14" id="KW-0479">Metal-binding</keyword>
<dbReference type="PROSITE" id="PS01350">
    <property type="entry name" value="ISPF"/>
    <property type="match status" value="1"/>
</dbReference>
<comment type="caution">
    <text evidence="14">Lacks conserved residue(s) required for the propagation of feature annotation.</text>
</comment>
<comment type="similarity">
    <text evidence="7">Belongs to the IspD/TarI cytidylyltransferase family. IspD subfamily.</text>
</comment>
<evidence type="ECO:0000256" key="10">
    <source>
        <dbReference type="ARBA" id="ARBA00022723"/>
    </source>
</evidence>
<organism evidence="16 17">
    <name type="scientific">Hyphomonas chukchiensis</name>
    <dbReference type="NCBI Taxonomy" id="1280947"/>
    <lineage>
        <taxon>Bacteria</taxon>
        <taxon>Pseudomonadati</taxon>
        <taxon>Pseudomonadota</taxon>
        <taxon>Alphaproteobacteria</taxon>
        <taxon>Hyphomonadales</taxon>
        <taxon>Hyphomonadaceae</taxon>
        <taxon>Hyphomonas</taxon>
    </lineage>
</organism>
<dbReference type="EC" id="4.6.1.12" evidence="14"/>
<dbReference type="HAMAP" id="MF_01520">
    <property type="entry name" value="IspDF"/>
    <property type="match status" value="1"/>
</dbReference>
<dbReference type="InterPro" id="IPR034683">
    <property type="entry name" value="IspD/TarI"/>
</dbReference>
<feature type="domain" description="2-C-methyl-D-erythritol 2,4-cyclodiphosphate synthase" evidence="15">
    <location>
        <begin position="221"/>
        <end position="373"/>
    </location>
</feature>
<dbReference type="GO" id="GO:0046872">
    <property type="term" value="F:metal ion binding"/>
    <property type="evidence" value="ECO:0007669"/>
    <property type="project" value="UniProtKB-KW"/>
</dbReference>
<feature type="binding site" evidence="14">
    <location>
        <position position="358"/>
    </location>
    <ligand>
        <name>4-CDP-2-C-methyl-D-erythritol 2-phosphate</name>
        <dbReference type="ChEBI" id="CHEBI:57919"/>
    </ligand>
</feature>
<feature type="binding site" evidence="14">
    <location>
        <position position="229"/>
    </location>
    <ligand>
        <name>a divalent metal cation</name>
        <dbReference type="ChEBI" id="CHEBI:60240"/>
    </ligand>
</feature>
<feature type="binding site" evidence="14">
    <location>
        <begin position="253"/>
        <end position="254"/>
    </location>
    <ligand>
        <name>4-CDP-2-C-methyl-D-erythritol 2-phosphate</name>
        <dbReference type="ChEBI" id="CHEBI:57919"/>
    </ligand>
</feature>
<dbReference type="InterPro" id="IPR026596">
    <property type="entry name" value="IspD/F"/>
</dbReference>
<feature type="binding site" evidence="14">
    <location>
        <position position="361"/>
    </location>
    <ligand>
        <name>4-CDP-2-C-methyl-D-erythritol 2-phosphate</name>
        <dbReference type="ChEBI" id="CHEBI:57919"/>
    </ligand>
</feature>
<evidence type="ECO:0000256" key="7">
    <source>
        <dbReference type="ARBA" id="ARBA00009789"/>
    </source>
</evidence>
<feature type="region of interest" description="2-C-methyl-D-erythritol 2,4-cyclodiphosphate synthase" evidence="14">
    <location>
        <begin position="221"/>
        <end position="380"/>
    </location>
</feature>
<feature type="site" description="Positions MEP for the nucleophilic attack" evidence="14">
    <location>
        <position position="146"/>
    </location>
</feature>
<dbReference type="Pfam" id="PF02542">
    <property type="entry name" value="YgbB"/>
    <property type="match status" value="1"/>
</dbReference>
<comment type="similarity">
    <text evidence="6">Belongs to the IspF family.</text>
</comment>
<dbReference type="GO" id="GO:0050518">
    <property type="term" value="F:2-C-methyl-D-erythritol 4-phosphate cytidylyltransferase activity"/>
    <property type="evidence" value="ECO:0007669"/>
    <property type="project" value="UniProtKB-UniRule"/>
</dbReference>
<evidence type="ECO:0000256" key="13">
    <source>
        <dbReference type="ARBA" id="ARBA00023268"/>
    </source>
</evidence>
<dbReference type="NCBIfam" id="TIGR00453">
    <property type="entry name" value="ispD"/>
    <property type="match status" value="1"/>
</dbReference>
<feature type="site" description="Positions MEP for the nucleophilic attack" evidence="14">
    <location>
        <position position="199"/>
    </location>
</feature>
<evidence type="ECO:0000313" key="17">
    <source>
        <dbReference type="Proteomes" id="UP000027190"/>
    </source>
</evidence>
<feature type="binding site" evidence="14">
    <location>
        <begin position="227"/>
        <end position="229"/>
    </location>
    <ligand>
        <name>4-CDP-2-C-methyl-D-erythritol 2-phosphate</name>
        <dbReference type="ChEBI" id="CHEBI:57919"/>
    </ligand>
</feature>
<keyword evidence="11 14" id="KW-0414">Isoprene biosynthesis</keyword>